<dbReference type="EMBL" id="JABEZX010000011">
    <property type="protein sequence ID" value="MBA0570545.1"/>
    <property type="molecule type" value="Genomic_DNA"/>
</dbReference>
<sequence>KAITSFREDEVKYIGCGLKVKPHIDSRLRASKKGDGNRKMVTIEQPIWDAYMKSHKNASIWRMKSFLYFDELTIIYWKDRVTRKYAQATIDILDEINEVEANDERLYENLGSPKTIDKNFATSTYIKGDKAIGSAKSNKKRKFNETCDLVQMVKELGDRFESSLNNLGRNFGTEALVA</sequence>
<dbReference type="Proteomes" id="UP000593572">
    <property type="component" value="Unassembled WGS sequence"/>
</dbReference>
<organism evidence="1 2">
    <name type="scientific">Gossypium lobatum</name>
    <dbReference type="NCBI Taxonomy" id="34289"/>
    <lineage>
        <taxon>Eukaryota</taxon>
        <taxon>Viridiplantae</taxon>
        <taxon>Streptophyta</taxon>
        <taxon>Embryophyta</taxon>
        <taxon>Tracheophyta</taxon>
        <taxon>Spermatophyta</taxon>
        <taxon>Magnoliopsida</taxon>
        <taxon>eudicotyledons</taxon>
        <taxon>Gunneridae</taxon>
        <taxon>Pentapetalae</taxon>
        <taxon>rosids</taxon>
        <taxon>malvids</taxon>
        <taxon>Malvales</taxon>
        <taxon>Malvaceae</taxon>
        <taxon>Malvoideae</taxon>
        <taxon>Gossypium</taxon>
    </lineage>
</organism>
<accession>A0A7J8N0X0</accession>
<keyword evidence="2" id="KW-1185">Reference proteome</keyword>
<protein>
    <recommendedName>
        <fullName evidence="3">Transposase</fullName>
    </recommendedName>
</protein>
<proteinExistence type="predicted"/>
<reference evidence="1 2" key="1">
    <citation type="journal article" date="2019" name="Genome Biol. Evol.">
        <title>Insights into the evolution of the New World diploid cottons (Gossypium, subgenus Houzingenia) based on genome sequencing.</title>
        <authorList>
            <person name="Grover C.E."/>
            <person name="Arick M.A. 2nd"/>
            <person name="Thrash A."/>
            <person name="Conover J.L."/>
            <person name="Sanders W.S."/>
            <person name="Peterson D.G."/>
            <person name="Frelichowski J.E."/>
            <person name="Scheffler J.A."/>
            <person name="Scheffler B.E."/>
            <person name="Wendel J.F."/>
        </authorList>
    </citation>
    <scope>NUCLEOTIDE SEQUENCE [LARGE SCALE GENOMIC DNA]</scope>
    <source>
        <strain evidence="1">157</strain>
        <tissue evidence="1">Leaf</tissue>
    </source>
</reference>
<dbReference type="AlphaFoldDB" id="A0A7J8N0X0"/>
<comment type="caution">
    <text evidence="1">The sequence shown here is derived from an EMBL/GenBank/DDBJ whole genome shotgun (WGS) entry which is preliminary data.</text>
</comment>
<gene>
    <name evidence="1" type="ORF">Golob_004186</name>
</gene>
<evidence type="ECO:0008006" key="3">
    <source>
        <dbReference type="Google" id="ProtNLM"/>
    </source>
</evidence>
<evidence type="ECO:0000313" key="1">
    <source>
        <dbReference type="EMBL" id="MBA0570545.1"/>
    </source>
</evidence>
<dbReference type="PANTHER" id="PTHR48464">
    <property type="match status" value="1"/>
</dbReference>
<evidence type="ECO:0000313" key="2">
    <source>
        <dbReference type="Proteomes" id="UP000593572"/>
    </source>
</evidence>
<name>A0A7J8N0X0_9ROSI</name>
<dbReference type="PANTHER" id="PTHR48464:SF1">
    <property type="entry name" value="MYB_SANT-LIKE DOMAIN-CONTAINING PROTEIN"/>
    <property type="match status" value="1"/>
</dbReference>
<feature type="non-terminal residue" evidence="1">
    <location>
        <position position="1"/>
    </location>
</feature>